<keyword evidence="7" id="KW-0732">Signal</keyword>
<feature type="signal peptide" evidence="7">
    <location>
        <begin position="1"/>
        <end position="20"/>
    </location>
</feature>
<dbReference type="InterPro" id="IPR051694">
    <property type="entry name" value="Immunoregulatory_rcpt-like"/>
</dbReference>
<evidence type="ECO:0000256" key="6">
    <source>
        <dbReference type="SAM" id="Phobius"/>
    </source>
</evidence>
<comment type="subcellular location">
    <subcellularLocation>
        <location evidence="1">Membrane</location>
        <topology evidence="1">Single-pass membrane protein</topology>
    </subcellularLocation>
</comment>
<evidence type="ECO:0000256" key="2">
    <source>
        <dbReference type="ARBA" id="ARBA00022692"/>
    </source>
</evidence>
<keyword evidence="9" id="KW-1185">Reference proteome</keyword>
<evidence type="ECO:0000256" key="4">
    <source>
        <dbReference type="ARBA" id="ARBA00023136"/>
    </source>
</evidence>
<dbReference type="OrthoDB" id="5390143at2759"/>
<proteinExistence type="predicted"/>
<comment type="caution">
    <text evidence="8">The sequence shown here is derived from an EMBL/GenBank/DDBJ whole genome shotgun (WGS) entry which is preliminary data.</text>
</comment>
<evidence type="ECO:0000256" key="1">
    <source>
        <dbReference type="ARBA" id="ARBA00004167"/>
    </source>
</evidence>
<dbReference type="GO" id="GO:0016020">
    <property type="term" value="C:membrane"/>
    <property type="evidence" value="ECO:0007669"/>
    <property type="project" value="UniProtKB-SubCell"/>
</dbReference>
<keyword evidence="3 6" id="KW-1133">Transmembrane helix</keyword>
<sequence length="289" mass="30508">MYSRVSLGVLLATLITSIRCESSFVLPPNAGPANNYQDNPSYNVGKTINVEWNSDLPSMDIIIWQQYPAPKKGTPNSVRLVDGFLTNVGEGEQVILYMALYQTASTDLSATSHYFNVTVPSSYTTTSTTATATSSYTEDAVSTPETATTTSGSASTTATNKSSSGLSTGAIAGIGAGSAIVGMLALGAVGFFFWKRSRKEKPGGEYTQSQQSPPPDEVKHELAGSGNNNAPPPNEVKHELAEGGWNNAPPLGDVKHELAGGGRNDVPLQRPAVGPPESTRRPDKREKEG</sequence>
<organism evidence="8 9">
    <name type="scientific">Cylindrodendrum hubeiense</name>
    <dbReference type="NCBI Taxonomy" id="595255"/>
    <lineage>
        <taxon>Eukaryota</taxon>
        <taxon>Fungi</taxon>
        <taxon>Dikarya</taxon>
        <taxon>Ascomycota</taxon>
        <taxon>Pezizomycotina</taxon>
        <taxon>Sordariomycetes</taxon>
        <taxon>Hypocreomycetidae</taxon>
        <taxon>Hypocreales</taxon>
        <taxon>Nectriaceae</taxon>
        <taxon>Cylindrodendrum</taxon>
    </lineage>
</organism>
<dbReference type="GO" id="GO:0071944">
    <property type="term" value="C:cell periphery"/>
    <property type="evidence" value="ECO:0007669"/>
    <property type="project" value="UniProtKB-ARBA"/>
</dbReference>
<feature type="compositionally biased region" description="Basic and acidic residues" evidence="5">
    <location>
        <begin position="278"/>
        <end position="289"/>
    </location>
</feature>
<dbReference type="PANTHER" id="PTHR15549:SF26">
    <property type="entry name" value="AXIAL BUDDING PATTERN PROTEIN 2-RELATED"/>
    <property type="match status" value="1"/>
</dbReference>
<feature type="region of interest" description="Disordered" evidence="5">
    <location>
        <begin position="201"/>
        <end position="289"/>
    </location>
</feature>
<feature type="region of interest" description="Disordered" evidence="5">
    <location>
        <begin position="125"/>
        <end position="167"/>
    </location>
</feature>
<name>A0A9P5HCC1_9HYPO</name>
<reference evidence="8" key="1">
    <citation type="submission" date="2020-03" db="EMBL/GenBank/DDBJ databases">
        <title>Draft Genome Sequence of Cylindrodendrum hubeiense.</title>
        <authorList>
            <person name="Buettner E."/>
            <person name="Kellner H."/>
        </authorList>
    </citation>
    <scope>NUCLEOTIDE SEQUENCE</scope>
    <source>
        <strain evidence="8">IHI 201604</strain>
    </source>
</reference>
<protein>
    <submittedName>
        <fullName evidence="8">Uncharacterized protein</fullName>
    </submittedName>
</protein>
<evidence type="ECO:0000256" key="3">
    <source>
        <dbReference type="ARBA" id="ARBA00022989"/>
    </source>
</evidence>
<accession>A0A9P5HCC1</accession>
<keyword evidence="4 6" id="KW-0472">Membrane</keyword>
<dbReference type="AlphaFoldDB" id="A0A9P5HCC1"/>
<gene>
    <name evidence="8" type="ORF">G7Z17_g2656</name>
</gene>
<keyword evidence="2 6" id="KW-0812">Transmembrane</keyword>
<feature type="chain" id="PRO_5040289988" evidence="7">
    <location>
        <begin position="21"/>
        <end position="289"/>
    </location>
</feature>
<evidence type="ECO:0000313" key="9">
    <source>
        <dbReference type="Proteomes" id="UP000722485"/>
    </source>
</evidence>
<feature type="transmembrane region" description="Helical" evidence="6">
    <location>
        <begin position="170"/>
        <end position="194"/>
    </location>
</feature>
<evidence type="ECO:0000313" key="8">
    <source>
        <dbReference type="EMBL" id="KAF7554776.1"/>
    </source>
</evidence>
<dbReference type="PANTHER" id="PTHR15549">
    <property type="entry name" value="PAIRED IMMUNOGLOBULIN-LIKE TYPE 2 RECEPTOR"/>
    <property type="match status" value="1"/>
</dbReference>
<dbReference type="EMBL" id="JAANBB010000028">
    <property type="protein sequence ID" value="KAF7554776.1"/>
    <property type="molecule type" value="Genomic_DNA"/>
</dbReference>
<evidence type="ECO:0000256" key="5">
    <source>
        <dbReference type="SAM" id="MobiDB-lite"/>
    </source>
</evidence>
<dbReference type="Proteomes" id="UP000722485">
    <property type="component" value="Unassembled WGS sequence"/>
</dbReference>
<evidence type="ECO:0000256" key="7">
    <source>
        <dbReference type="SAM" id="SignalP"/>
    </source>
</evidence>